<organism evidence="7">
    <name type="scientific">marine sediment metagenome</name>
    <dbReference type="NCBI Taxonomy" id="412755"/>
    <lineage>
        <taxon>unclassified sequences</taxon>
        <taxon>metagenomes</taxon>
        <taxon>ecological metagenomes</taxon>
    </lineage>
</organism>
<feature type="domain" description="Alcohol dehydrogenase-like C-terminal" evidence="5">
    <location>
        <begin position="122"/>
        <end position="241"/>
    </location>
</feature>
<evidence type="ECO:0000259" key="5">
    <source>
        <dbReference type="Pfam" id="PF00107"/>
    </source>
</evidence>
<evidence type="ECO:0000259" key="6">
    <source>
        <dbReference type="Pfam" id="PF08240"/>
    </source>
</evidence>
<dbReference type="InterPro" id="IPR013154">
    <property type="entry name" value="ADH-like_N"/>
</dbReference>
<dbReference type="Pfam" id="PF08240">
    <property type="entry name" value="ADH_N"/>
    <property type="match status" value="1"/>
</dbReference>
<dbReference type="AlphaFoldDB" id="X0X9A2"/>
<dbReference type="EMBL" id="BARS01042123">
    <property type="protein sequence ID" value="GAG39645.1"/>
    <property type="molecule type" value="Genomic_DNA"/>
</dbReference>
<accession>X0X9A2</accession>
<feature type="non-terminal residue" evidence="7">
    <location>
        <position position="1"/>
    </location>
</feature>
<dbReference type="InterPro" id="IPR013149">
    <property type="entry name" value="ADH-like_C"/>
</dbReference>
<dbReference type="SUPFAM" id="SSF51735">
    <property type="entry name" value="NAD(P)-binding Rossmann-fold domains"/>
    <property type="match status" value="1"/>
</dbReference>
<dbReference type="FunFam" id="3.40.50.720:FF:000003">
    <property type="entry name" value="S-(hydroxymethyl)glutathione dehydrogenase"/>
    <property type="match status" value="1"/>
</dbReference>
<sequence length="252" mass="26342">EVGEGVTTVKPGDPVVASLLVACGKCRYCTTGRPHLCSGQWPRDKATPYRNQKGQELVQMTRIGSFAEYTIVDQSQVVKIPADMPLDCASMLACGVITGFGAVVNRARVGVMDACVIVGVGGVGLNAIQGAAISGAYPVIAVDINDAKLEASKTFGATHMVNSKAVDAVEAVKEMTEGSGADYVFVTVGNIAAQEQGFQMSARGGMTVLVGLPSPKDSLNLDAFDFIMAEKILTGSYMGTTNLQQDEGRIQA</sequence>
<dbReference type="InterPro" id="IPR011032">
    <property type="entry name" value="GroES-like_sf"/>
</dbReference>
<proteinExistence type="predicted"/>
<dbReference type="PANTHER" id="PTHR43880">
    <property type="entry name" value="ALCOHOL DEHYDROGENASE"/>
    <property type="match status" value="1"/>
</dbReference>
<feature type="domain" description="Alcohol dehydrogenase-like N-terminal" evidence="6">
    <location>
        <begin position="1"/>
        <end position="81"/>
    </location>
</feature>
<keyword evidence="2" id="KW-0479">Metal-binding</keyword>
<dbReference type="GO" id="GO:0051903">
    <property type="term" value="F:S-(hydroxymethyl)glutathione dehydrogenase [NAD(P)+] activity"/>
    <property type="evidence" value="ECO:0007669"/>
    <property type="project" value="TreeGrafter"/>
</dbReference>
<feature type="non-terminal residue" evidence="7">
    <location>
        <position position="252"/>
    </location>
</feature>
<evidence type="ECO:0000256" key="2">
    <source>
        <dbReference type="ARBA" id="ARBA00022723"/>
    </source>
</evidence>
<dbReference type="Gene3D" id="3.90.180.10">
    <property type="entry name" value="Medium-chain alcohol dehydrogenases, catalytic domain"/>
    <property type="match status" value="1"/>
</dbReference>
<dbReference type="PANTHER" id="PTHR43880:SF12">
    <property type="entry name" value="ALCOHOL DEHYDROGENASE CLASS-3"/>
    <property type="match status" value="1"/>
</dbReference>
<comment type="caution">
    <text evidence="7">The sequence shown here is derived from an EMBL/GenBank/DDBJ whole genome shotgun (WGS) entry which is preliminary data.</text>
</comment>
<evidence type="ECO:0000256" key="1">
    <source>
        <dbReference type="ARBA" id="ARBA00001947"/>
    </source>
</evidence>
<dbReference type="Gene3D" id="3.40.50.720">
    <property type="entry name" value="NAD(P)-binding Rossmann-like Domain"/>
    <property type="match status" value="1"/>
</dbReference>
<dbReference type="Pfam" id="PF00107">
    <property type="entry name" value="ADH_zinc_N"/>
    <property type="match status" value="1"/>
</dbReference>
<dbReference type="InterPro" id="IPR036291">
    <property type="entry name" value="NAD(P)-bd_dom_sf"/>
</dbReference>
<dbReference type="GO" id="GO:0046294">
    <property type="term" value="P:formaldehyde catabolic process"/>
    <property type="evidence" value="ECO:0007669"/>
    <property type="project" value="TreeGrafter"/>
</dbReference>
<dbReference type="GO" id="GO:0005829">
    <property type="term" value="C:cytosol"/>
    <property type="evidence" value="ECO:0007669"/>
    <property type="project" value="TreeGrafter"/>
</dbReference>
<dbReference type="SUPFAM" id="SSF50129">
    <property type="entry name" value="GroES-like"/>
    <property type="match status" value="1"/>
</dbReference>
<dbReference type="GO" id="GO:0008270">
    <property type="term" value="F:zinc ion binding"/>
    <property type="evidence" value="ECO:0007669"/>
    <property type="project" value="TreeGrafter"/>
</dbReference>
<name>X0X9A2_9ZZZZ</name>
<comment type="cofactor">
    <cofactor evidence="1">
        <name>Zn(2+)</name>
        <dbReference type="ChEBI" id="CHEBI:29105"/>
    </cofactor>
</comment>
<evidence type="ECO:0000256" key="4">
    <source>
        <dbReference type="ARBA" id="ARBA00023027"/>
    </source>
</evidence>
<keyword evidence="4" id="KW-0520">NAD</keyword>
<gene>
    <name evidence="7" type="ORF">S01H1_63960</name>
</gene>
<evidence type="ECO:0000313" key="7">
    <source>
        <dbReference type="EMBL" id="GAG39645.1"/>
    </source>
</evidence>
<reference evidence="7" key="1">
    <citation type="journal article" date="2014" name="Front. Microbiol.">
        <title>High frequency of phylogenetically diverse reductive dehalogenase-homologous genes in deep subseafloor sedimentary metagenomes.</title>
        <authorList>
            <person name="Kawai M."/>
            <person name="Futagami T."/>
            <person name="Toyoda A."/>
            <person name="Takaki Y."/>
            <person name="Nishi S."/>
            <person name="Hori S."/>
            <person name="Arai W."/>
            <person name="Tsubouchi T."/>
            <person name="Morono Y."/>
            <person name="Uchiyama I."/>
            <person name="Ito T."/>
            <person name="Fujiyama A."/>
            <person name="Inagaki F."/>
            <person name="Takami H."/>
        </authorList>
    </citation>
    <scope>NUCLEOTIDE SEQUENCE</scope>
    <source>
        <strain evidence="7">Expedition CK06-06</strain>
    </source>
</reference>
<evidence type="ECO:0000256" key="3">
    <source>
        <dbReference type="ARBA" id="ARBA00022833"/>
    </source>
</evidence>
<protein>
    <recommendedName>
        <fullName evidence="8">Alcohol dehydrogenase-like C-terminal domain-containing protein</fullName>
    </recommendedName>
</protein>
<keyword evidence="3" id="KW-0862">Zinc</keyword>
<evidence type="ECO:0008006" key="8">
    <source>
        <dbReference type="Google" id="ProtNLM"/>
    </source>
</evidence>